<name>A0A1B0ANH4_9MUSC</name>
<keyword evidence="2" id="KW-1185">Reference proteome</keyword>
<dbReference type="VEuPathDB" id="VectorBase:GPPI002922"/>
<dbReference type="EMBL" id="JXJN01000827">
    <property type="status" value="NOT_ANNOTATED_CDS"/>
    <property type="molecule type" value="Genomic_DNA"/>
</dbReference>
<organism evidence="1 2">
    <name type="scientific">Glossina palpalis gambiensis</name>
    <dbReference type="NCBI Taxonomy" id="67801"/>
    <lineage>
        <taxon>Eukaryota</taxon>
        <taxon>Metazoa</taxon>
        <taxon>Ecdysozoa</taxon>
        <taxon>Arthropoda</taxon>
        <taxon>Hexapoda</taxon>
        <taxon>Insecta</taxon>
        <taxon>Pterygota</taxon>
        <taxon>Neoptera</taxon>
        <taxon>Endopterygota</taxon>
        <taxon>Diptera</taxon>
        <taxon>Brachycera</taxon>
        <taxon>Muscomorpha</taxon>
        <taxon>Hippoboscoidea</taxon>
        <taxon>Glossinidae</taxon>
        <taxon>Glossina</taxon>
    </lineage>
</organism>
<evidence type="ECO:0000313" key="1">
    <source>
        <dbReference type="EnsemblMetazoa" id="GPPI002922-PA"/>
    </source>
</evidence>
<reference evidence="2" key="1">
    <citation type="submission" date="2015-01" db="EMBL/GenBank/DDBJ databases">
        <authorList>
            <person name="Aksoy S."/>
            <person name="Warren W."/>
            <person name="Wilson R.K."/>
        </authorList>
    </citation>
    <scope>NUCLEOTIDE SEQUENCE [LARGE SCALE GENOMIC DNA]</scope>
    <source>
        <strain evidence="2">IAEA</strain>
    </source>
</reference>
<sequence length="104" mass="11282">MPLYRGALITDLPVVCMCFLGKDTIDLVVVFVIEESGHSCISSVCGEHSVFTVSQSDLQAVTGRGTSGVHNGKSDEHSKNRARFEQFDSMSGSSFDMAYGHFKS</sequence>
<dbReference type="EnsemblMetazoa" id="GPPI002922-RA">
    <property type="protein sequence ID" value="GPPI002922-PA"/>
    <property type="gene ID" value="GPPI002922"/>
</dbReference>
<accession>A0A1B0ANH4</accession>
<proteinExistence type="predicted"/>
<protein>
    <submittedName>
        <fullName evidence="1">Uncharacterized protein</fullName>
    </submittedName>
</protein>
<dbReference type="Proteomes" id="UP000092460">
    <property type="component" value="Unassembled WGS sequence"/>
</dbReference>
<dbReference type="AlphaFoldDB" id="A0A1B0ANH4"/>
<evidence type="ECO:0000313" key="2">
    <source>
        <dbReference type="Proteomes" id="UP000092460"/>
    </source>
</evidence>
<reference evidence="1" key="2">
    <citation type="submission" date="2020-05" db="UniProtKB">
        <authorList>
            <consortium name="EnsemblMetazoa"/>
        </authorList>
    </citation>
    <scope>IDENTIFICATION</scope>
    <source>
        <strain evidence="1">IAEA</strain>
    </source>
</reference>